<accession>A0A5J9TTA5</accession>
<dbReference type="EMBL" id="RWGY01000031">
    <property type="protein sequence ID" value="TVU14515.1"/>
    <property type="molecule type" value="Genomic_DNA"/>
</dbReference>
<dbReference type="AlphaFoldDB" id="A0A5J9TTA5"/>
<evidence type="ECO:0000313" key="1">
    <source>
        <dbReference type="EMBL" id="TVU14515.1"/>
    </source>
</evidence>
<proteinExistence type="predicted"/>
<organism evidence="1 2">
    <name type="scientific">Eragrostis curvula</name>
    <name type="common">weeping love grass</name>
    <dbReference type="NCBI Taxonomy" id="38414"/>
    <lineage>
        <taxon>Eukaryota</taxon>
        <taxon>Viridiplantae</taxon>
        <taxon>Streptophyta</taxon>
        <taxon>Embryophyta</taxon>
        <taxon>Tracheophyta</taxon>
        <taxon>Spermatophyta</taxon>
        <taxon>Magnoliopsida</taxon>
        <taxon>Liliopsida</taxon>
        <taxon>Poales</taxon>
        <taxon>Poaceae</taxon>
        <taxon>PACMAD clade</taxon>
        <taxon>Chloridoideae</taxon>
        <taxon>Eragrostideae</taxon>
        <taxon>Eragrostidinae</taxon>
        <taxon>Eragrostis</taxon>
    </lineage>
</organism>
<gene>
    <name evidence="1" type="ORF">EJB05_37989</name>
</gene>
<evidence type="ECO:0000313" key="2">
    <source>
        <dbReference type="Proteomes" id="UP000324897"/>
    </source>
</evidence>
<dbReference type="Proteomes" id="UP000324897">
    <property type="component" value="Unassembled WGS sequence"/>
</dbReference>
<sequence>MAMRYMKLSNCGTAASQGRDADDIEIAAAVLIIGTKRRWGGSIPGHKTYKRDREGANKILNAQYFVEHPIDNPDHFRRSLPVQIVGAQEGPSRILTDRAIDQEHNKK</sequence>
<feature type="non-terminal residue" evidence="1">
    <location>
        <position position="1"/>
    </location>
</feature>
<name>A0A5J9TTA5_9POAL</name>
<protein>
    <submittedName>
        <fullName evidence="1">Uncharacterized protein</fullName>
    </submittedName>
</protein>
<dbReference type="Gramene" id="TVU14515">
    <property type="protein sequence ID" value="TVU14515"/>
    <property type="gene ID" value="EJB05_37989"/>
</dbReference>
<dbReference type="OrthoDB" id="587287at2759"/>
<comment type="caution">
    <text evidence="1">The sequence shown here is derived from an EMBL/GenBank/DDBJ whole genome shotgun (WGS) entry which is preliminary data.</text>
</comment>
<keyword evidence="2" id="KW-1185">Reference proteome</keyword>
<reference evidence="1 2" key="1">
    <citation type="journal article" date="2019" name="Sci. Rep.">
        <title>A high-quality genome of Eragrostis curvula grass provides insights into Poaceae evolution and supports new strategies to enhance forage quality.</title>
        <authorList>
            <person name="Carballo J."/>
            <person name="Santos B.A.C.M."/>
            <person name="Zappacosta D."/>
            <person name="Garbus I."/>
            <person name="Selva J.P."/>
            <person name="Gallo C.A."/>
            <person name="Diaz A."/>
            <person name="Albertini E."/>
            <person name="Caccamo M."/>
            <person name="Echenique V."/>
        </authorList>
    </citation>
    <scope>NUCLEOTIDE SEQUENCE [LARGE SCALE GENOMIC DNA]</scope>
    <source>
        <strain evidence="2">cv. Victoria</strain>
        <tissue evidence="1">Leaf</tissue>
    </source>
</reference>